<organism evidence="1 2">
    <name type="scientific">Rubus argutus</name>
    <name type="common">Southern blackberry</name>
    <dbReference type="NCBI Taxonomy" id="59490"/>
    <lineage>
        <taxon>Eukaryota</taxon>
        <taxon>Viridiplantae</taxon>
        <taxon>Streptophyta</taxon>
        <taxon>Embryophyta</taxon>
        <taxon>Tracheophyta</taxon>
        <taxon>Spermatophyta</taxon>
        <taxon>Magnoliopsida</taxon>
        <taxon>eudicotyledons</taxon>
        <taxon>Gunneridae</taxon>
        <taxon>Pentapetalae</taxon>
        <taxon>rosids</taxon>
        <taxon>fabids</taxon>
        <taxon>Rosales</taxon>
        <taxon>Rosaceae</taxon>
        <taxon>Rosoideae</taxon>
        <taxon>Rosoideae incertae sedis</taxon>
        <taxon>Rubus</taxon>
    </lineage>
</organism>
<dbReference type="Proteomes" id="UP001457282">
    <property type="component" value="Unassembled WGS sequence"/>
</dbReference>
<reference evidence="1 2" key="1">
    <citation type="journal article" date="2023" name="G3 (Bethesda)">
        <title>A chromosome-length genome assembly and annotation of blackberry (Rubus argutus, cv. 'Hillquist').</title>
        <authorList>
            <person name="Bruna T."/>
            <person name="Aryal R."/>
            <person name="Dudchenko O."/>
            <person name="Sargent D.J."/>
            <person name="Mead D."/>
            <person name="Buti M."/>
            <person name="Cavallini A."/>
            <person name="Hytonen T."/>
            <person name="Andres J."/>
            <person name="Pham M."/>
            <person name="Weisz D."/>
            <person name="Mascagni F."/>
            <person name="Usai G."/>
            <person name="Natali L."/>
            <person name="Bassil N."/>
            <person name="Fernandez G.E."/>
            <person name="Lomsadze A."/>
            <person name="Armour M."/>
            <person name="Olukolu B."/>
            <person name="Poorten T."/>
            <person name="Britton C."/>
            <person name="Davik J."/>
            <person name="Ashrafi H."/>
            <person name="Aiden E.L."/>
            <person name="Borodovsky M."/>
            <person name="Worthington M."/>
        </authorList>
    </citation>
    <scope>NUCLEOTIDE SEQUENCE [LARGE SCALE GENOMIC DNA]</scope>
    <source>
        <strain evidence="1">PI 553951</strain>
    </source>
</reference>
<accession>A0AAW1WU52</accession>
<protein>
    <submittedName>
        <fullName evidence="1">Uncharacterized protein</fullName>
    </submittedName>
</protein>
<dbReference type="EMBL" id="JBEDUW010000005">
    <property type="protein sequence ID" value="KAK9927591.1"/>
    <property type="molecule type" value="Genomic_DNA"/>
</dbReference>
<gene>
    <name evidence="1" type="ORF">M0R45_024768</name>
</gene>
<evidence type="ECO:0000313" key="2">
    <source>
        <dbReference type="Proteomes" id="UP001457282"/>
    </source>
</evidence>
<proteinExistence type="predicted"/>
<keyword evidence="2" id="KW-1185">Reference proteome</keyword>
<dbReference type="AlphaFoldDB" id="A0AAW1WU52"/>
<name>A0AAW1WU52_RUBAR</name>
<sequence length="174" mass="19282">MGRNSLVGYEKGWSPYPGISDWPNGKNFTPGDALETAQGYDDRGSSWAPGEELLQGINKDAAELVVSIVVVVVIGAGELRLQVLGLLARGCCVSWARLKLRAVNFEGCVGDYAVQVRAESILSTRQVTVLSKHDCTRFLQQPTSRHVAQFSCTGVHSRIFQKLCFVQYFYIYFE</sequence>
<comment type="caution">
    <text evidence="1">The sequence shown here is derived from an EMBL/GenBank/DDBJ whole genome shotgun (WGS) entry which is preliminary data.</text>
</comment>
<evidence type="ECO:0000313" key="1">
    <source>
        <dbReference type="EMBL" id="KAK9927591.1"/>
    </source>
</evidence>